<name>A0A167TWC0_9AGAM</name>
<keyword evidence="1" id="KW-0479">Metal-binding</keyword>
<feature type="compositionally biased region" description="Low complexity" evidence="2">
    <location>
        <begin position="264"/>
        <end position="274"/>
    </location>
</feature>
<dbReference type="InterPro" id="IPR013087">
    <property type="entry name" value="Znf_C2H2_type"/>
</dbReference>
<feature type="region of interest" description="Disordered" evidence="2">
    <location>
        <begin position="1"/>
        <end position="30"/>
    </location>
</feature>
<keyword evidence="5" id="KW-1185">Reference proteome</keyword>
<dbReference type="Gene3D" id="3.30.160.60">
    <property type="entry name" value="Classic Zinc Finger"/>
    <property type="match status" value="1"/>
</dbReference>
<proteinExistence type="predicted"/>
<dbReference type="Proteomes" id="UP000076532">
    <property type="component" value="Unassembled WGS sequence"/>
</dbReference>
<evidence type="ECO:0000313" key="5">
    <source>
        <dbReference type="Proteomes" id="UP000076532"/>
    </source>
</evidence>
<gene>
    <name evidence="4" type="ORF">FIBSPDRAFT_941574</name>
</gene>
<feature type="region of interest" description="Disordered" evidence="2">
    <location>
        <begin position="214"/>
        <end position="276"/>
    </location>
</feature>
<dbReference type="EMBL" id="KV418092">
    <property type="protein sequence ID" value="KZP03351.1"/>
    <property type="molecule type" value="Genomic_DNA"/>
</dbReference>
<organism evidence="4 5">
    <name type="scientific">Athelia psychrophila</name>
    <dbReference type="NCBI Taxonomy" id="1759441"/>
    <lineage>
        <taxon>Eukaryota</taxon>
        <taxon>Fungi</taxon>
        <taxon>Dikarya</taxon>
        <taxon>Basidiomycota</taxon>
        <taxon>Agaricomycotina</taxon>
        <taxon>Agaricomycetes</taxon>
        <taxon>Agaricomycetidae</taxon>
        <taxon>Atheliales</taxon>
        <taxon>Atheliaceae</taxon>
        <taxon>Athelia</taxon>
    </lineage>
</organism>
<feature type="region of interest" description="Disordered" evidence="2">
    <location>
        <begin position="60"/>
        <end position="82"/>
    </location>
</feature>
<feature type="compositionally biased region" description="Basic and acidic residues" evidence="2">
    <location>
        <begin position="18"/>
        <end position="29"/>
    </location>
</feature>
<feature type="region of interest" description="Disordered" evidence="2">
    <location>
        <begin position="165"/>
        <end position="189"/>
    </location>
</feature>
<reference evidence="4 5" key="1">
    <citation type="journal article" date="2016" name="Mol. Biol. Evol.">
        <title>Comparative Genomics of Early-Diverging Mushroom-Forming Fungi Provides Insights into the Origins of Lignocellulose Decay Capabilities.</title>
        <authorList>
            <person name="Nagy L.G."/>
            <person name="Riley R."/>
            <person name="Tritt A."/>
            <person name="Adam C."/>
            <person name="Daum C."/>
            <person name="Floudas D."/>
            <person name="Sun H."/>
            <person name="Yadav J.S."/>
            <person name="Pangilinan J."/>
            <person name="Larsson K.H."/>
            <person name="Matsuura K."/>
            <person name="Barry K."/>
            <person name="Labutti K."/>
            <person name="Kuo R."/>
            <person name="Ohm R.A."/>
            <person name="Bhattacharya S.S."/>
            <person name="Shirouzu T."/>
            <person name="Yoshinaga Y."/>
            <person name="Martin F.M."/>
            <person name="Grigoriev I.V."/>
            <person name="Hibbett D.S."/>
        </authorList>
    </citation>
    <scope>NUCLEOTIDE SEQUENCE [LARGE SCALE GENOMIC DNA]</scope>
    <source>
        <strain evidence="4 5">CBS 109695</strain>
    </source>
</reference>
<dbReference type="AlphaFoldDB" id="A0A167TWC0"/>
<keyword evidence="1" id="KW-0863">Zinc-finger</keyword>
<feature type="non-terminal residue" evidence="4">
    <location>
        <position position="347"/>
    </location>
</feature>
<dbReference type="GO" id="GO:0008270">
    <property type="term" value="F:zinc ion binding"/>
    <property type="evidence" value="ECO:0007669"/>
    <property type="project" value="UniProtKB-KW"/>
</dbReference>
<evidence type="ECO:0000313" key="4">
    <source>
        <dbReference type="EMBL" id="KZP03351.1"/>
    </source>
</evidence>
<protein>
    <recommendedName>
        <fullName evidence="3">C2H2-type domain-containing protein</fullName>
    </recommendedName>
</protein>
<evidence type="ECO:0000256" key="1">
    <source>
        <dbReference type="PROSITE-ProRule" id="PRU00042"/>
    </source>
</evidence>
<sequence length="347" mass="37915">MASHVYQNDASYGHRGTPRNDRPEFDHAMKPGAKRAIAFADLSPNKESFEEGRYPFNIVLPSLPSTAPPRHQPPGQASHVPSQDYQLNFNPDDLLGDPFDNFLDDLNDGYVDMGIPSPTISLRSSEYIFDGSGRSTINSSSFKDKKLTVPGHQFLGNLSVDGGIDPAPQVSNASLPTTPSSHTPTSIPEVPVLHDIDDTFSPCGVIAPRRSARLHSVKDTSVADSSTSRYSPYVAPVATTRPTRHKGTAPALGPSTSDSDSDSEFSQGESSSNSVDTASFAVRHCNSCPKRNRRHWHCNLCDASFSRDIDVLRHIDSDSKHKGIRFPCHRCGGHMSRKDALDRHLNK</sequence>
<evidence type="ECO:0000259" key="3">
    <source>
        <dbReference type="PROSITE" id="PS50157"/>
    </source>
</evidence>
<dbReference type="PROSITE" id="PS50157">
    <property type="entry name" value="ZINC_FINGER_C2H2_2"/>
    <property type="match status" value="1"/>
</dbReference>
<accession>A0A167TWC0</accession>
<feature type="compositionally biased region" description="Polar residues" evidence="2">
    <location>
        <begin position="1"/>
        <end position="10"/>
    </location>
</feature>
<keyword evidence="1" id="KW-0862">Zinc</keyword>
<evidence type="ECO:0000256" key="2">
    <source>
        <dbReference type="SAM" id="MobiDB-lite"/>
    </source>
</evidence>
<feature type="domain" description="C2H2-type" evidence="3">
    <location>
        <begin position="296"/>
        <end position="326"/>
    </location>
</feature>
<feature type="compositionally biased region" description="Low complexity" evidence="2">
    <location>
        <begin position="174"/>
        <end position="188"/>
    </location>
</feature>